<evidence type="ECO:0000256" key="5">
    <source>
        <dbReference type="ARBA" id="ARBA00031445"/>
    </source>
</evidence>
<feature type="site" description="Transition state stabilizer" evidence="8">
    <location>
        <position position="193"/>
    </location>
</feature>
<dbReference type="GO" id="GO:0043842">
    <property type="term" value="F:Kdo transferase activity"/>
    <property type="evidence" value="ECO:0007669"/>
    <property type="project" value="UniProtKB-EC"/>
</dbReference>
<dbReference type="GO" id="GO:0009245">
    <property type="term" value="P:lipid A biosynthetic process"/>
    <property type="evidence" value="ECO:0007669"/>
    <property type="project" value="TreeGrafter"/>
</dbReference>
<comment type="subcellular location">
    <subcellularLocation>
        <location evidence="9">Cell membrane</location>
    </subcellularLocation>
</comment>
<gene>
    <name evidence="11" type="ORF">C7457_0389</name>
</gene>
<dbReference type="AlphaFoldDB" id="A0A420W8A9"/>
<accession>A0A420W8A9</accession>
<keyword evidence="9" id="KW-0472">Membrane</keyword>
<evidence type="ECO:0000256" key="1">
    <source>
        <dbReference type="ARBA" id="ARBA00004713"/>
    </source>
</evidence>
<comment type="similarity">
    <text evidence="9">Belongs to the glycosyltransferase group 1 family.</text>
</comment>
<dbReference type="EC" id="2.4.99.12" evidence="2 9"/>
<dbReference type="PANTHER" id="PTHR42755">
    <property type="entry name" value="3-DEOXY-MANNO-OCTULOSONATE CYTIDYLYLTRANSFERASE"/>
    <property type="match status" value="1"/>
</dbReference>
<evidence type="ECO:0000256" key="4">
    <source>
        <dbReference type="ARBA" id="ARBA00022679"/>
    </source>
</evidence>
<dbReference type="InterPro" id="IPR039901">
    <property type="entry name" value="Kdotransferase"/>
</dbReference>
<evidence type="ECO:0000256" key="6">
    <source>
        <dbReference type="ARBA" id="ARBA00049183"/>
    </source>
</evidence>
<feature type="active site" description="Proton acceptor" evidence="7">
    <location>
        <position position="55"/>
    </location>
</feature>
<evidence type="ECO:0000256" key="8">
    <source>
        <dbReference type="PIRSR" id="PIRSR639901-2"/>
    </source>
</evidence>
<keyword evidence="9" id="KW-1003">Cell membrane</keyword>
<keyword evidence="4 9" id="KW-0808">Transferase</keyword>
<evidence type="ECO:0000313" key="12">
    <source>
        <dbReference type="Proteomes" id="UP000280881"/>
    </source>
</evidence>
<dbReference type="Proteomes" id="UP000280881">
    <property type="component" value="Unassembled WGS sequence"/>
</dbReference>
<dbReference type="Gene3D" id="3.40.50.11720">
    <property type="entry name" value="3-Deoxy-D-manno-octulosonic-acid transferase, N-terminal domain"/>
    <property type="match status" value="1"/>
</dbReference>
<dbReference type="Gene3D" id="3.40.50.2000">
    <property type="entry name" value="Glycogen Phosphorylase B"/>
    <property type="match status" value="1"/>
</dbReference>
<comment type="catalytic activity">
    <reaction evidence="6 9">
        <text>lipid IVA (E. coli) + CMP-3-deoxy-beta-D-manno-octulosonate = alpha-Kdo-(2-&gt;6)-lipid IVA (E. coli) + CMP + H(+)</text>
        <dbReference type="Rhea" id="RHEA:28066"/>
        <dbReference type="ChEBI" id="CHEBI:15378"/>
        <dbReference type="ChEBI" id="CHEBI:58603"/>
        <dbReference type="ChEBI" id="CHEBI:60364"/>
        <dbReference type="ChEBI" id="CHEBI:60377"/>
        <dbReference type="ChEBI" id="CHEBI:85987"/>
        <dbReference type="EC" id="2.4.99.12"/>
    </reaction>
</comment>
<dbReference type="EMBL" id="RBIE01000001">
    <property type="protein sequence ID" value="RKQ63515.1"/>
    <property type="molecule type" value="Genomic_DNA"/>
</dbReference>
<dbReference type="UniPathway" id="UPA00958"/>
<feature type="domain" description="3-deoxy-D-manno-octulosonic-acid transferase N-terminal" evidence="10">
    <location>
        <begin position="43"/>
        <end position="195"/>
    </location>
</feature>
<sequence length="393" mass="44708">MFWLYNLFLLISIPFFPLLKFLTRKRGEVSLIRRFSSSFPGGRGKVLIHSSSVGEVNTIKPLVDKLRGEVAITTFTDYGLRRAGKLYPAVPKRLLPIDLYPVVLRFLKKVRPRKILIYETEIWPSLLKGATDLGIPVYFVSGKVGERTFRRLKRFNFLKGYFEKCYFLSRSSYDAERAKELGFKKVTVVGDLKLDYSPPREVPPLEIEGKRKVIIWGSTHPGEEEIAGELHFKLKKSFPNLLTVIAPRHVGRKFELPGKVLRRSESLRVPEGIDFYVVNTVGELSGLYYYADLCVIGGSFVPGIGGHNPVESVAFRKPTVMGEFSDDFKELALELNVPILRREELLQFLSSLLKNPELSSDLAGSSFKLWKEKRGVSDRILSLIGEEGEFKRD</sequence>
<dbReference type="GO" id="GO:0005886">
    <property type="term" value="C:plasma membrane"/>
    <property type="evidence" value="ECO:0007669"/>
    <property type="project" value="UniProtKB-SubCell"/>
</dbReference>
<reference evidence="11 12" key="1">
    <citation type="submission" date="2018-10" db="EMBL/GenBank/DDBJ databases">
        <title>Genomic Encyclopedia of Type Strains, Phase IV (KMG-IV): sequencing the most valuable type-strain genomes for metagenomic binning, comparative biology and taxonomic classification.</title>
        <authorList>
            <person name="Goeker M."/>
        </authorList>
    </citation>
    <scope>NUCLEOTIDE SEQUENCE [LARGE SCALE GENOMIC DNA]</scope>
    <source>
        <strain evidence="11 12">DSM 15521</strain>
    </source>
</reference>
<dbReference type="Pfam" id="PF04413">
    <property type="entry name" value="Glycos_transf_N"/>
    <property type="match status" value="1"/>
</dbReference>
<name>A0A420W8A9_9BACT</name>
<organism evidence="11 12">
    <name type="scientific">Thermovibrio guaymasensis</name>
    <dbReference type="NCBI Taxonomy" id="240167"/>
    <lineage>
        <taxon>Bacteria</taxon>
        <taxon>Pseudomonadati</taxon>
        <taxon>Aquificota</taxon>
        <taxon>Aquificia</taxon>
        <taxon>Desulfurobacteriales</taxon>
        <taxon>Desulfurobacteriaceae</taxon>
        <taxon>Thermovibrio</taxon>
    </lineage>
</organism>
<dbReference type="GO" id="GO:0009244">
    <property type="term" value="P:lipopolysaccharide core region biosynthetic process"/>
    <property type="evidence" value="ECO:0007669"/>
    <property type="project" value="UniProtKB-UniRule"/>
</dbReference>
<dbReference type="RefSeq" id="WP_121169760.1">
    <property type="nucleotide sequence ID" value="NZ_RBIE01000001.1"/>
</dbReference>
<comment type="function">
    <text evidence="9">Involved in lipopolysaccharide (LPS) biosynthesis. Catalyzes the transfer of 3-deoxy-D-manno-octulosonate (Kdo) residue(s) from CMP-Kdo to lipid IV(A), the tetraacyldisaccharide-1,4'-bisphosphate precursor of lipid A.</text>
</comment>
<evidence type="ECO:0000256" key="7">
    <source>
        <dbReference type="PIRSR" id="PIRSR639901-1"/>
    </source>
</evidence>
<evidence type="ECO:0000256" key="2">
    <source>
        <dbReference type="ARBA" id="ARBA00012621"/>
    </source>
</evidence>
<dbReference type="InterPro" id="IPR038107">
    <property type="entry name" value="Glycos_transf_N_sf"/>
</dbReference>
<proteinExistence type="inferred from homology"/>
<dbReference type="OrthoDB" id="9789797at2"/>
<evidence type="ECO:0000259" key="10">
    <source>
        <dbReference type="Pfam" id="PF04413"/>
    </source>
</evidence>
<feature type="site" description="Transition state stabilizer" evidence="8">
    <location>
        <position position="119"/>
    </location>
</feature>
<keyword evidence="12" id="KW-1185">Reference proteome</keyword>
<protein>
    <recommendedName>
        <fullName evidence="3 9">3-deoxy-D-manno-octulosonic acid transferase</fullName>
        <shortName evidence="9">Kdo transferase</shortName>
        <ecNumber evidence="2 9">2.4.99.12</ecNumber>
    </recommendedName>
    <alternativeName>
        <fullName evidence="5 9">Lipid IV(A) 3-deoxy-D-manno-octulosonic acid transferase</fullName>
    </alternativeName>
</protein>
<comment type="pathway">
    <text evidence="1 9">Bacterial outer membrane biogenesis; LPS core biosynthesis.</text>
</comment>
<evidence type="ECO:0000256" key="3">
    <source>
        <dbReference type="ARBA" id="ARBA00019077"/>
    </source>
</evidence>
<dbReference type="PANTHER" id="PTHR42755:SF1">
    <property type="entry name" value="3-DEOXY-D-MANNO-OCTULOSONIC ACID TRANSFERASE, MITOCHONDRIAL-RELATED"/>
    <property type="match status" value="1"/>
</dbReference>
<comment type="caution">
    <text evidence="11">The sequence shown here is derived from an EMBL/GenBank/DDBJ whole genome shotgun (WGS) entry which is preliminary data.</text>
</comment>
<dbReference type="InterPro" id="IPR007507">
    <property type="entry name" value="Glycos_transf_N"/>
</dbReference>
<evidence type="ECO:0000256" key="9">
    <source>
        <dbReference type="RuleBase" id="RU365103"/>
    </source>
</evidence>
<evidence type="ECO:0000313" key="11">
    <source>
        <dbReference type="EMBL" id="RKQ63515.1"/>
    </source>
</evidence>
<keyword evidence="9" id="KW-0448">Lipopolysaccharide biosynthesis</keyword>